<name>A0A2U3E6S7_PURLI</name>
<dbReference type="Proteomes" id="UP000245956">
    <property type="component" value="Unassembled WGS sequence"/>
</dbReference>
<evidence type="ECO:0000313" key="2">
    <source>
        <dbReference type="Proteomes" id="UP000245956"/>
    </source>
</evidence>
<dbReference type="AlphaFoldDB" id="A0A2U3E6S7"/>
<evidence type="ECO:0000313" key="1">
    <source>
        <dbReference type="EMBL" id="PWI70225.1"/>
    </source>
</evidence>
<gene>
    <name evidence="1" type="ORF">PCL_00369</name>
</gene>
<dbReference type="EMBL" id="LCWV01000010">
    <property type="protein sequence ID" value="PWI70225.1"/>
    <property type="molecule type" value="Genomic_DNA"/>
</dbReference>
<comment type="caution">
    <text evidence="1">The sequence shown here is derived from an EMBL/GenBank/DDBJ whole genome shotgun (WGS) entry which is preliminary data.</text>
</comment>
<organism evidence="1 2">
    <name type="scientific">Purpureocillium lilacinum</name>
    <name type="common">Paecilomyces lilacinus</name>
    <dbReference type="NCBI Taxonomy" id="33203"/>
    <lineage>
        <taxon>Eukaryota</taxon>
        <taxon>Fungi</taxon>
        <taxon>Dikarya</taxon>
        <taxon>Ascomycota</taxon>
        <taxon>Pezizomycotina</taxon>
        <taxon>Sordariomycetes</taxon>
        <taxon>Hypocreomycetidae</taxon>
        <taxon>Hypocreales</taxon>
        <taxon>Ophiocordycipitaceae</taxon>
        <taxon>Purpureocillium</taxon>
    </lineage>
</organism>
<sequence>MYATTAYDITAHSPVRVSYHSSSSMCKPYRYIDRRCGHPIAKGWHHWVAEPCRVALFTRRDCWIPVNIPLAMIENRLWEGEDKPCMWCLKHKEALNGKSKVTGRTKRNEVCKQVSQHASDPKYENVAATKSKGCGTEARGGDLVVSGEGDLTMHSAHSVYAAHAVSKDSFSSSGEVS</sequence>
<protein>
    <submittedName>
        <fullName evidence="1">Uncharacterized protein</fullName>
    </submittedName>
</protein>
<accession>A0A2U3E6S7</accession>
<proteinExistence type="predicted"/>
<reference evidence="1 2" key="1">
    <citation type="journal article" date="2016" name="Front. Microbiol.">
        <title>Genome and transcriptome sequences reveal the specific parasitism of the nematophagous Purpureocillium lilacinum 36-1.</title>
        <authorList>
            <person name="Xie J."/>
            <person name="Li S."/>
            <person name="Mo C."/>
            <person name="Xiao X."/>
            <person name="Peng D."/>
            <person name="Wang G."/>
            <person name="Xiao Y."/>
        </authorList>
    </citation>
    <scope>NUCLEOTIDE SEQUENCE [LARGE SCALE GENOMIC DNA]</scope>
    <source>
        <strain evidence="1 2">36-1</strain>
    </source>
</reference>